<dbReference type="GeneID" id="99790293"/>
<name>A0A6H9SSK0_9BURK</name>
<evidence type="ECO:0000313" key="2">
    <source>
        <dbReference type="EMBL" id="VWB64966.1"/>
    </source>
</evidence>
<reference evidence="2 4" key="2">
    <citation type="submission" date="2019-09" db="EMBL/GenBank/DDBJ databases">
        <authorList>
            <person name="Depoorter E."/>
        </authorList>
    </citation>
    <scope>NUCLEOTIDE SEQUENCE [LARGE SCALE GENOMIC DNA]</scope>
    <source>
        <strain evidence="2">LMG 24064</strain>
    </source>
</reference>
<reference evidence="1 3" key="1">
    <citation type="submission" date="2019-09" db="EMBL/GenBank/DDBJ databases">
        <title>Draft genome sequences of 48 bacterial type strains from the CCUG.</title>
        <authorList>
            <person name="Tunovic T."/>
            <person name="Pineiro-Iglesias B."/>
            <person name="Unosson C."/>
            <person name="Inganas E."/>
            <person name="Ohlen M."/>
            <person name="Cardew S."/>
            <person name="Jensie-Markopoulos S."/>
            <person name="Salva-Serra F."/>
            <person name="Jaen-Luchoro D."/>
            <person name="Karlsson R."/>
            <person name="Svensson-Stadler L."/>
            <person name="Chun J."/>
            <person name="Moore E."/>
        </authorList>
    </citation>
    <scope>NUCLEOTIDE SEQUENCE [LARGE SCALE GENOMIC DNA]</scope>
    <source>
        <strain evidence="1 3">CCUG 54555</strain>
    </source>
</reference>
<protein>
    <submittedName>
        <fullName evidence="1">Uncharacterized protein</fullName>
    </submittedName>
</protein>
<dbReference type="OrthoDB" id="9103100at2"/>
<organism evidence="1 3">
    <name type="scientific">Burkholderia latens</name>
    <dbReference type="NCBI Taxonomy" id="488446"/>
    <lineage>
        <taxon>Bacteria</taxon>
        <taxon>Pseudomonadati</taxon>
        <taxon>Pseudomonadota</taxon>
        <taxon>Betaproteobacteria</taxon>
        <taxon>Burkholderiales</taxon>
        <taxon>Burkholderiaceae</taxon>
        <taxon>Burkholderia</taxon>
        <taxon>Burkholderia cepacia complex</taxon>
    </lineage>
</organism>
<dbReference type="EMBL" id="VZOJ01000013">
    <property type="protein sequence ID" value="KAB0643359.1"/>
    <property type="molecule type" value="Genomic_DNA"/>
</dbReference>
<evidence type="ECO:0000313" key="4">
    <source>
        <dbReference type="Proteomes" id="UP000494222"/>
    </source>
</evidence>
<dbReference type="Proteomes" id="UP000494222">
    <property type="component" value="Unassembled WGS sequence"/>
</dbReference>
<dbReference type="Proteomes" id="UP000430232">
    <property type="component" value="Unassembled WGS sequence"/>
</dbReference>
<evidence type="ECO:0000313" key="1">
    <source>
        <dbReference type="EMBL" id="KAB0643359.1"/>
    </source>
</evidence>
<dbReference type="EMBL" id="CABVPL010000019">
    <property type="protein sequence ID" value="VWB64966.1"/>
    <property type="molecule type" value="Genomic_DNA"/>
</dbReference>
<proteinExistence type="predicted"/>
<accession>A0A6H9SSK0</accession>
<gene>
    <name evidence="2" type="ORF">BLA24064_03017</name>
    <name evidence="1" type="ORF">F7R21_07545</name>
</gene>
<sequence>MPNDTKQPDAPLRYVDITLSLTGDENRLICAAIYRANESGMLRDFAEHAGPGIFASIFNKIAAASADQGDPFARAYCLRAGIPFGGGTDTRQ</sequence>
<dbReference type="RefSeq" id="WP_151063680.1">
    <property type="nucleotide sequence ID" value="NZ_CABVPL010000019.1"/>
</dbReference>
<keyword evidence="3" id="KW-1185">Reference proteome</keyword>
<evidence type="ECO:0000313" key="3">
    <source>
        <dbReference type="Proteomes" id="UP000430232"/>
    </source>
</evidence>
<dbReference type="AlphaFoldDB" id="A0A6H9SSK0"/>